<dbReference type="Gene3D" id="1.10.260.40">
    <property type="entry name" value="lambda repressor-like DNA-binding domains"/>
    <property type="match status" value="1"/>
</dbReference>
<protein>
    <submittedName>
        <fullName evidence="5">WD40 repeat protein/transcriptional regulator with XRE-family HTH domain</fullName>
    </submittedName>
</protein>
<dbReference type="EMBL" id="JACCBF010000001">
    <property type="protein sequence ID" value="NYD31898.1"/>
    <property type="molecule type" value="Genomic_DNA"/>
</dbReference>
<evidence type="ECO:0000256" key="2">
    <source>
        <dbReference type="ARBA" id="ARBA00022737"/>
    </source>
</evidence>
<dbReference type="SMART" id="SM00320">
    <property type="entry name" value="WD40"/>
    <property type="match status" value="11"/>
</dbReference>
<dbReference type="Gene3D" id="2.130.10.10">
    <property type="entry name" value="YVTN repeat-like/Quinoprotein amine dehydrogenase"/>
    <property type="match status" value="4"/>
</dbReference>
<evidence type="ECO:0000259" key="4">
    <source>
        <dbReference type="PROSITE" id="PS50943"/>
    </source>
</evidence>
<keyword evidence="2" id="KW-0677">Repeat</keyword>
<dbReference type="InterPro" id="IPR049052">
    <property type="entry name" value="nSTAND1"/>
</dbReference>
<dbReference type="CDD" id="cd00093">
    <property type="entry name" value="HTH_XRE"/>
    <property type="match status" value="1"/>
</dbReference>
<keyword evidence="6" id="KW-1185">Reference proteome</keyword>
<feature type="repeat" description="WD" evidence="3">
    <location>
        <begin position="742"/>
        <end position="782"/>
    </location>
</feature>
<dbReference type="Pfam" id="PF20703">
    <property type="entry name" value="nSTAND1"/>
    <property type="match status" value="1"/>
</dbReference>
<comment type="caution">
    <text evidence="5">The sequence shown here is derived from an EMBL/GenBank/DDBJ whole genome shotgun (WGS) entry which is preliminary data.</text>
</comment>
<dbReference type="InterPro" id="IPR015943">
    <property type="entry name" value="WD40/YVTN_repeat-like_dom_sf"/>
</dbReference>
<dbReference type="AlphaFoldDB" id="A0A852RMT2"/>
<evidence type="ECO:0000256" key="1">
    <source>
        <dbReference type="ARBA" id="ARBA00022574"/>
    </source>
</evidence>
<dbReference type="SUPFAM" id="SSF47413">
    <property type="entry name" value="lambda repressor-like DNA-binding domains"/>
    <property type="match status" value="1"/>
</dbReference>
<reference evidence="5 6" key="1">
    <citation type="submission" date="2020-07" db="EMBL/GenBank/DDBJ databases">
        <title>Sequencing the genomes of 1000 actinobacteria strains.</title>
        <authorList>
            <person name="Klenk H.-P."/>
        </authorList>
    </citation>
    <scope>NUCLEOTIDE SEQUENCE [LARGE SCALE GENOMIC DNA]</scope>
    <source>
        <strain evidence="5 6">DSM 19082</strain>
    </source>
</reference>
<dbReference type="Pfam" id="PF00400">
    <property type="entry name" value="WD40"/>
    <property type="match status" value="7"/>
</dbReference>
<evidence type="ECO:0000313" key="6">
    <source>
        <dbReference type="Proteomes" id="UP000582231"/>
    </source>
</evidence>
<dbReference type="PROSITE" id="PS50082">
    <property type="entry name" value="WD_REPEATS_2"/>
    <property type="match status" value="7"/>
</dbReference>
<dbReference type="InterPro" id="IPR036322">
    <property type="entry name" value="WD40_repeat_dom_sf"/>
</dbReference>
<proteinExistence type="predicted"/>
<organism evidence="5 6">
    <name type="scientific">Nocardioides kongjuensis</name>
    <dbReference type="NCBI Taxonomy" id="349522"/>
    <lineage>
        <taxon>Bacteria</taxon>
        <taxon>Bacillati</taxon>
        <taxon>Actinomycetota</taxon>
        <taxon>Actinomycetes</taxon>
        <taxon>Propionibacteriales</taxon>
        <taxon>Nocardioidaceae</taxon>
        <taxon>Nocardioides</taxon>
    </lineage>
</organism>
<feature type="repeat" description="WD" evidence="3">
    <location>
        <begin position="879"/>
        <end position="903"/>
    </location>
</feature>
<dbReference type="InterPro" id="IPR019775">
    <property type="entry name" value="WD40_repeat_CS"/>
</dbReference>
<dbReference type="SMART" id="SM00530">
    <property type="entry name" value="HTH_XRE"/>
    <property type="match status" value="1"/>
</dbReference>
<dbReference type="SUPFAM" id="SSF52540">
    <property type="entry name" value="P-loop containing nucleoside triphosphate hydrolases"/>
    <property type="match status" value="1"/>
</dbReference>
<keyword evidence="1 3" id="KW-0853">WD repeat</keyword>
<evidence type="ECO:0000256" key="3">
    <source>
        <dbReference type="PROSITE-ProRule" id="PRU00221"/>
    </source>
</evidence>
<feature type="repeat" description="WD" evidence="3">
    <location>
        <begin position="1133"/>
        <end position="1165"/>
    </location>
</feature>
<feature type="repeat" description="WD" evidence="3">
    <location>
        <begin position="1087"/>
        <end position="1128"/>
    </location>
</feature>
<dbReference type="CDD" id="cd00200">
    <property type="entry name" value="WD40"/>
    <property type="match status" value="2"/>
</dbReference>
<dbReference type="InterPro" id="IPR027417">
    <property type="entry name" value="P-loop_NTPase"/>
</dbReference>
<dbReference type="InterPro" id="IPR010982">
    <property type="entry name" value="Lambda_DNA-bd_dom_sf"/>
</dbReference>
<feature type="repeat" description="WD" evidence="3">
    <location>
        <begin position="831"/>
        <end position="872"/>
    </location>
</feature>
<dbReference type="InterPro" id="IPR001387">
    <property type="entry name" value="Cro/C1-type_HTH"/>
</dbReference>
<dbReference type="InterPro" id="IPR011047">
    <property type="entry name" value="Quinoprotein_ADH-like_sf"/>
</dbReference>
<gene>
    <name evidence="5" type="ORF">BJ958_003444</name>
</gene>
<dbReference type="Proteomes" id="UP000582231">
    <property type="component" value="Unassembled WGS sequence"/>
</dbReference>
<feature type="repeat" description="WD" evidence="3">
    <location>
        <begin position="1053"/>
        <end position="1087"/>
    </location>
</feature>
<dbReference type="SUPFAM" id="SSF50978">
    <property type="entry name" value="WD40 repeat-like"/>
    <property type="match status" value="1"/>
</dbReference>
<dbReference type="PANTHER" id="PTHR22847">
    <property type="entry name" value="WD40 REPEAT PROTEIN"/>
    <property type="match status" value="1"/>
</dbReference>
<dbReference type="GO" id="GO:0003677">
    <property type="term" value="F:DNA binding"/>
    <property type="evidence" value="ECO:0007669"/>
    <property type="project" value="InterPro"/>
</dbReference>
<dbReference type="Gene3D" id="3.40.50.300">
    <property type="entry name" value="P-loop containing nucleotide triphosphate hydrolases"/>
    <property type="match status" value="1"/>
</dbReference>
<dbReference type="PROSITE" id="PS00678">
    <property type="entry name" value="WD_REPEATS_1"/>
    <property type="match status" value="2"/>
</dbReference>
<feature type="repeat" description="WD" evidence="3">
    <location>
        <begin position="787"/>
        <end position="820"/>
    </location>
</feature>
<name>A0A852RMT2_9ACTN</name>
<dbReference type="InterPro" id="IPR001680">
    <property type="entry name" value="WD40_rpt"/>
</dbReference>
<dbReference type="PANTHER" id="PTHR22847:SF637">
    <property type="entry name" value="WD REPEAT DOMAIN 5B"/>
    <property type="match status" value="1"/>
</dbReference>
<feature type="domain" description="HTH cro/C1-type" evidence="4">
    <location>
        <begin position="25"/>
        <end position="82"/>
    </location>
</feature>
<dbReference type="SUPFAM" id="SSF50998">
    <property type="entry name" value="Quinoprotein alcohol dehydrogenase-like"/>
    <property type="match status" value="1"/>
</dbReference>
<dbReference type="PROSITE" id="PS50943">
    <property type="entry name" value="HTH_CROC1"/>
    <property type="match status" value="1"/>
</dbReference>
<dbReference type="RefSeq" id="WP_179728150.1">
    <property type="nucleotide sequence ID" value="NZ_BAABEF010000001.1"/>
</dbReference>
<dbReference type="PRINTS" id="PR00320">
    <property type="entry name" value="GPROTEINBRPT"/>
</dbReference>
<dbReference type="PROSITE" id="PS50294">
    <property type="entry name" value="WD_REPEATS_REGION"/>
    <property type="match status" value="5"/>
</dbReference>
<evidence type="ECO:0000313" key="5">
    <source>
        <dbReference type="EMBL" id="NYD31898.1"/>
    </source>
</evidence>
<dbReference type="InterPro" id="IPR020472">
    <property type="entry name" value="WD40_PAC1"/>
</dbReference>
<sequence>MTDTAQGPILDPGGFHGPADLAAALTTLRTFRGLTVREVARSTGIPSATLGGWFSGRHLPPHSQPEAYDSLLDALGVPPEERAAWRTALLRLRRVPGPRRKDDAVPYRGLESYGVEHAGMYVGREAEVQRLVEQVVALAGADGLRVVAVIGPSGSGKSSLLNAGLLASAAERGLTTAALSVDDVAAGTEPETDDRDVRVVVVDQLEQVLTERFSAEARTRVLRQVRAWASSERTVVVVGLRADFLAKALTDPSLGPLVQAHQVLLTPLERDTLRRVIVEPAQRAGRPIEDEAVDLALRDVAPVDDPDGLDAASTLPLLSHALLVAWARAGGSRITATTYVAAGGVRGGVETSAEAAYSSLDESARVAARRLFRMMVIADADGVALRRPVSHADLADDPDLERAADAFVEQRILTAHESTFEISHEVVLVAWARLRGWLTDDQGTRLVQHRIALATRAWDAHAHDPGSLLRGTVLSEARALPPERRQELTAAERTFLDASAADADAVARRERRGRIRLQVLAACAAALALLTGVTAAYLFDARSTANDARAAAESAQRNALSRQVAAEARLTRDTDPSIAAQLAAAAYRISPTPEARSALLEATGEPMVTRLTGPEGPSRAIVSPDGRTLAIALADGTVRFHDIGADGRPSRTLAQQVQVDDGQLYASAYSEDGRLLAVGSASGKVALYDVSSSRAVAVATASVEDSAILALLVHDGVVYAGTGAGLLRWRIGDGELVALPATPAHDATVASLALAPDGRLVTGSNDGTARVWQVGTKRLHEIRSFSVGSPTTTVTAAAVSPDGRLLATGSKDKAVRVWDLAGDRAEPLQELEGAGSWVNAVAWTPDGSQLAAGASGANLLVWTADTWRRVADIEPTANIGSITYSPDGEMLVTSSTDGSTRFWPRHPAAPTTAFGDTVWNLGTPDTGVLYASTGSADPVIRRFDVTDPAAPVLDGAPYAAPAAAALSGSASVSRDGSLLAGGTNAGELAVWRTDGPRDQPVVVPVATDLVEATTFSADGATVAVASDDGTVTLVDVTGETPRTVRSLEVGTIVLSVGFSPDGRLVAAGGADNLLHLYRVADGKELATMTFDNYVYGTAFSPDSTLLAAGSTDRTVQVWDVTRPDEPRRIGKALTGPSSTVFLVAWSPDGSRLAGASQDGSVWLWDRDGGTFRARASIANLGSGAVSVGWLANGEALAAGGLGGTLRTWTSDPELAIDQICARSGTLMTRGEWDRHVPGSEPIAPC</sequence>
<dbReference type="Pfam" id="PF13560">
    <property type="entry name" value="HTH_31"/>
    <property type="match status" value="1"/>
</dbReference>
<accession>A0A852RMT2</accession>